<dbReference type="AlphaFoldDB" id="A0A3N0BPC6"/>
<dbReference type="RefSeq" id="WP_123207173.1">
    <property type="nucleotide sequence ID" value="NZ_RBEE01000043.1"/>
</dbReference>
<name>A0A3N0BPC6_9SPHI</name>
<proteinExistence type="predicted"/>
<sequence>MANFQLTKDNAEKVKIKFFRKYRDLVDQPLDFTPGNEDKLVDDIMRLVKRDRTYVEFTLQKALADTKGNRL</sequence>
<dbReference type="Proteomes" id="UP000274046">
    <property type="component" value="Unassembled WGS sequence"/>
</dbReference>
<organism evidence="1 2">
    <name type="scientific">Pedobacter jejuensis</name>
    <dbReference type="NCBI Taxonomy" id="1268550"/>
    <lineage>
        <taxon>Bacteria</taxon>
        <taxon>Pseudomonadati</taxon>
        <taxon>Bacteroidota</taxon>
        <taxon>Sphingobacteriia</taxon>
        <taxon>Sphingobacteriales</taxon>
        <taxon>Sphingobacteriaceae</taxon>
        <taxon>Pedobacter</taxon>
    </lineage>
</organism>
<dbReference type="OrthoDB" id="770226at2"/>
<evidence type="ECO:0000313" key="1">
    <source>
        <dbReference type="EMBL" id="RNL50747.1"/>
    </source>
</evidence>
<comment type="caution">
    <text evidence="1">The sequence shown here is derived from an EMBL/GenBank/DDBJ whole genome shotgun (WGS) entry which is preliminary data.</text>
</comment>
<dbReference type="EMBL" id="RBEE01000043">
    <property type="protein sequence ID" value="RNL50747.1"/>
    <property type="molecule type" value="Genomic_DNA"/>
</dbReference>
<reference evidence="1 2" key="1">
    <citation type="submission" date="2018-10" db="EMBL/GenBank/DDBJ databases">
        <title>Genome sequencing of Pedobacter jejuensis TNB23.</title>
        <authorList>
            <person name="Cho Y.-J."/>
            <person name="Cho A."/>
            <person name="Kim O.-S."/>
        </authorList>
    </citation>
    <scope>NUCLEOTIDE SEQUENCE [LARGE SCALE GENOMIC DNA]</scope>
    <source>
        <strain evidence="1 2">TNB23</strain>
    </source>
</reference>
<gene>
    <name evidence="1" type="ORF">D7004_17815</name>
</gene>
<protein>
    <submittedName>
        <fullName evidence="1">Uncharacterized protein</fullName>
    </submittedName>
</protein>
<accession>A0A3N0BPC6</accession>
<keyword evidence="2" id="KW-1185">Reference proteome</keyword>
<evidence type="ECO:0000313" key="2">
    <source>
        <dbReference type="Proteomes" id="UP000274046"/>
    </source>
</evidence>